<keyword evidence="1" id="KW-0472">Membrane</keyword>
<sequence>MAGDPEKEGKGPIHHKSRTAVALVFLMLGVVYVLTLDSTVIGVPFLLIGLSILATGWFPRARGPKE</sequence>
<name>B2GKA8_KOCRD</name>
<keyword evidence="1" id="KW-1133">Transmembrane helix</keyword>
<evidence type="ECO:0000256" key="1">
    <source>
        <dbReference type="SAM" id="Phobius"/>
    </source>
</evidence>
<feature type="transmembrane region" description="Helical" evidence="1">
    <location>
        <begin position="20"/>
        <end position="35"/>
    </location>
</feature>
<keyword evidence="3" id="KW-1185">Reference proteome</keyword>
<feature type="transmembrane region" description="Helical" evidence="1">
    <location>
        <begin position="41"/>
        <end position="58"/>
    </location>
</feature>
<reference evidence="2 3" key="1">
    <citation type="journal article" date="2008" name="J. Bacteriol.">
        <title>Complete genome sequence of the soil actinomycete Kocuria rhizophila.</title>
        <authorList>
            <person name="Takarada H."/>
            <person name="Sekine M."/>
            <person name="Kosugi H."/>
            <person name="Matsuo Y."/>
            <person name="Fujisawa T."/>
            <person name="Omata S."/>
            <person name="Kishi E."/>
            <person name="Shimizu A."/>
            <person name="Tsukatani N."/>
            <person name="Tanikawa S."/>
            <person name="Fujita N."/>
            <person name="Harayama S."/>
        </authorList>
    </citation>
    <scope>NUCLEOTIDE SEQUENCE [LARGE SCALE GENOMIC DNA]</scope>
    <source>
        <strain evidence="3">ATCC 9341 / DSM 348 / NBRC 103217 / DC2201</strain>
    </source>
</reference>
<dbReference type="HOGENOM" id="CLU_2825456_0_0_11"/>
<organism evidence="2 3">
    <name type="scientific">Kocuria rhizophila (strain ATCC 9341 / DSM 348 / NBRC 103217 / DC2201)</name>
    <dbReference type="NCBI Taxonomy" id="378753"/>
    <lineage>
        <taxon>Bacteria</taxon>
        <taxon>Bacillati</taxon>
        <taxon>Actinomycetota</taxon>
        <taxon>Actinomycetes</taxon>
        <taxon>Micrococcales</taxon>
        <taxon>Micrococcaceae</taxon>
        <taxon>Kocuria</taxon>
    </lineage>
</organism>
<accession>B2GKA8</accession>
<gene>
    <name evidence="2" type="ordered locus">KRH_07810</name>
</gene>
<protein>
    <submittedName>
        <fullName evidence="2">Uncharacterized protein</fullName>
    </submittedName>
</protein>
<dbReference type="AlphaFoldDB" id="B2GKA8"/>
<evidence type="ECO:0000313" key="3">
    <source>
        <dbReference type="Proteomes" id="UP000008838"/>
    </source>
</evidence>
<keyword evidence="1" id="KW-0812">Transmembrane</keyword>
<dbReference type="Proteomes" id="UP000008838">
    <property type="component" value="Chromosome"/>
</dbReference>
<proteinExistence type="predicted"/>
<dbReference type="KEGG" id="krh:KRH_07810"/>
<dbReference type="EMBL" id="AP009152">
    <property type="protein sequence ID" value="BAG29128.1"/>
    <property type="molecule type" value="Genomic_DNA"/>
</dbReference>
<dbReference type="STRING" id="378753.KRH_07810"/>
<evidence type="ECO:0000313" key="2">
    <source>
        <dbReference type="EMBL" id="BAG29128.1"/>
    </source>
</evidence>